<keyword evidence="2" id="KW-1185">Reference proteome</keyword>
<evidence type="ECO:0000313" key="2">
    <source>
        <dbReference type="Proteomes" id="UP000001822"/>
    </source>
</evidence>
<sequence length="230" mass="27064">MIRFKDIQIPKPCSVEYDMLPGDNTKRFCGSCEKYVYDFRGKNQSYLNDIFTANGNVCGIYYEDQIQKPLLKIQHPFYYSLSSKFLSLLLLIKTLFSGQDTQAASPFVHVTEQISSDSGSIRVVFKNRTSVSHKYELTVFINNILYKHNIDAHERFIFLPDNIQPDDHILVIVFKTKNTHFSSGRKYKTHRKKYRFVYKDTPEIIININNRKQVRIFRRRRTAGVPGNFW</sequence>
<dbReference type="AlphaFoldDB" id="A0A6N4SPR5"/>
<dbReference type="Proteomes" id="UP000001822">
    <property type="component" value="Chromosome"/>
</dbReference>
<dbReference type="EMBL" id="CP000383">
    <property type="protein sequence ID" value="ABG58261.1"/>
    <property type="molecule type" value="Genomic_DNA"/>
</dbReference>
<accession>A0A6N4SPR5</accession>
<gene>
    <name evidence="1" type="ordered locus">CHU_0984</name>
</gene>
<name>A0A6N4SPR5_CYTH3</name>
<evidence type="ECO:0000313" key="1">
    <source>
        <dbReference type="EMBL" id="ABG58261.1"/>
    </source>
</evidence>
<organism evidence="1 2">
    <name type="scientific">Cytophaga hutchinsonii (strain ATCC 33406 / DSM 1761 / CIP 103989 / NBRC 15051 / NCIMB 9469 / D465)</name>
    <dbReference type="NCBI Taxonomy" id="269798"/>
    <lineage>
        <taxon>Bacteria</taxon>
        <taxon>Pseudomonadati</taxon>
        <taxon>Bacteroidota</taxon>
        <taxon>Cytophagia</taxon>
        <taxon>Cytophagales</taxon>
        <taxon>Cytophagaceae</taxon>
        <taxon>Cytophaga</taxon>
    </lineage>
</organism>
<reference evidence="1 2" key="1">
    <citation type="journal article" date="2007" name="Appl. Environ. Microbiol.">
        <title>Genome sequence of the cellulolytic gliding bacterium Cytophaga hutchinsonii.</title>
        <authorList>
            <person name="Xie G."/>
            <person name="Bruce D.C."/>
            <person name="Challacombe J.F."/>
            <person name="Chertkov O."/>
            <person name="Detter J.C."/>
            <person name="Gilna P."/>
            <person name="Han C.S."/>
            <person name="Lucas S."/>
            <person name="Misra M."/>
            <person name="Myers G.L."/>
            <person name="Richardson P."/>
            <person name="Tapia R."/>
            <person name="Thayer N."/>
            <person name="Thompson L.S."/>
            <person name="Brettin T.S."/>
            <person name="Henrissat B."/>
            <person name="Wilson D.B."/>
            <person name="McBride M.J."/>
        </authorList>
    </citation>
    <scope>NUCLEOTIDE SEQUENCE [LARGE SCALE GENOMIC DNA]</scope>
    <source>
        <strain evidence="2">ATCC 33406 / DSM 1761 / CIP 103989 / NBRC 15051 / NCIMB 9469 / D465</strain>
    </source>
</reference>
<protein>
    <submittedName>
        <fullName evidence="1">Uncharacterized protein</fullName>
    </submittedName>
</protein>
<dbReference type="KEGG" id="chu:CHU_0984"/>
<proteinExistence type="predicted"/>
<dbReference type="RefSeq" id="WP_011584376.1">
    <property type="nucleotide sequence ID" value="NC_008255.1"/>
</dbReference>
<dbReference type="OrthoDB" id="7432683at2"/>